<feature type="region of interest" description="Disordered" evidence="10">
    <location>
        <begin position="1"/>
        <end position="127"/>
    </location>
</feature>
<evidence type="ECO:0000259" key="11">
    <source>
        <dbReference type="SMART" id="SM00479"/>
    </source>
</evidence>
<feature type="compositionally biased region" description="Acidic residues" evidence="10">
    <location>
        <begin position="117"/>
        <end position="126"/>
    </location>
</feature>
<evidence type="ECO:0000313" key="13">
    <source>
        <dbReference type="Proteomes" id="UP000053201"/>
    </source>
</evidence>
<dbReference type="GO" id="GO:0003676">
    <property type="term" value="F:nucleic acid binding"/>
    <property type="evidence" value="ECO:0007669"/>
    <property type="project" value="InterPro"/>
</dbReference>
<dbReference type="PANTHER" id="PTHR12801">
    <property type="entry name" value="RNA EXONUCLEASE REXO1 / RECO3 FAMILY MEMBER-RELATED"/>
    <property type="match status" value="1"/>
</dbReference>
<evidence type="ECO:0000256" key="9">
    <source>
        <dbReference type="ARBA" id="ARBA00025599"/>
    </source>
</evidence>
<dbReference type="SMART" id="SM00479">
    <property type="entry name" value="EXOIII"/>
    <property type="match status" value="1"/>
</dbReference>
<evidence type="ECO:0000256" key="5">
    <source>
        <dbReference type="ARBA" id="ARBA00022722"/>
    </source>
</evidence>
<evidence type="ECO:0000256" key="7">
    <source>
        <dbReference type="ARBA" id="ARBA00022839"/>
    </source>
</evidence>
<accession>A0A0L0HGG7</accession>
<dbReference type="InterPro" id="IPR013520">
    <property type="entry name" value="Ribonucl_H"/>
</dbReference>
<dbReference type="InterPro" id="IPR047021">
    <property type="entry name" value="REXO1/3/4-like"/>
</dbReference>
<organism evidence="12 13">
    <name type="scientific">Spizellomyces punctatus (strain DAOM BR117)</name>
    <dbReference type="NCBI Taxonomy" id="645134"/>
    <lineage>
        <taxon>Eukaryota</taxon>
        <taxon>Fungi</taxon>
        <taxon>Fungi incertae sedis</taxon>
        <taxon>Chytridiomycota</taxon>
        <taxon>Chytridiomycota incertae sedis</taxon>
        <taxon>Chytridiomycetes</taxon>
        <taxon>Spizellomycetales</taxon>
        <taxon>Spizellomycetaceae</taxon>
        <taxon>Spizellomyces</taxon>
    </lineage>
</organism>
<evidence type="ECO:0000256" key="4">
    <source>
        <dbReference type="ARBA" id="ARBA00022552"/>
    </source>
</evidence>
<dbReference type="InterPro" id="IPR036397">
    <property type="entry name" value="RNaseH_sf"/>
</dbReference>
<comment type="similarity">
    <text evidence="2">Belongs to the REXO4 family.</text>
</comment>
<keyword evidence="13" id="KW-1185">Reference proteome</keyword>
<dbReference type="GO" id="GO:0008408">
    <property type="term" value="F:3'-5' exonuclease activity"/>
    <property type="evidence" value="ECO:0007669"/>
    <property type="project" value="InterPro"/>
</dbReference>
<dbReference type="EMBL" id="KQ257457">
    <property type="protein sequence ID" value="KNC99928.1"/>
    <property type="molecule type" value="Genomic_DNA"/>
</dbReference>
<gene>
    <name evidence="12" type="ORF">SPPG_05300</name>
</gene>
<reference evidence="12 13" key="1">
    <citation type="submission" date="2009-08" db="EMBL/GenBank/DDBJ databases">
        <title>The Genome Sequence of Spizellomyces punctatus strain DAOM BR117.</title>
        <authorList>
            <consortium name="The Broad Institute Genome Sequencing Platform"/>
            <person name="Russ C."/>
            <person name="Cuomo C."/>
            <person name="Shea T."/>
            <person name="Young S.K."/>
            <person name="Zeng Q."/>
            <person name="Koehrsen M."/>
            <person name="Haas B."/>
            <person name="Borodovsky M."/>
            <person name="Guigo R."/>
            <person name="Alvarado L."/>
            <person name="Berlin A."/>
            <person name="Bochicchio J."/>
            <person name="Borenstein D."/>
            <person name="Chapman S."/>
            <person name="Chen Z."/>
            <person name="Engels R."/>
            <person name="Freedman E."/>
            <person name="Gellesch M."/>
            <person name="Goldberg J."/>
            <person name="Griggs A."/>
            <person name="Gujja S."/>
            <person name="Heiman D."/>
            <person name="Hepburn T."/>
            <person name="Howarth C."/>
            <person name="Jen D."/>
            <person name="Larson L."/>
            <person name="Lewis B."/>
            <person name="Mehta T."/>
            <person name="Park D."/>
            <person name="Pearson M."/>
            <person name="Roberts A."/>
            <person name="Saif S."/>
            <person name="Shenoy N."/>
            <person name="Sisk P."/>
            <person name="Stolte C."/>
            <person name="Sykes S."/>
            <person name="Thomson T."/>
            <person name="Walk T."/>
            <person name="White J."/>
            <person name="Yandava C."/>
            <person name="Burger G."/>
            <person name="Gray M.W."/>
            <person name="Holland P.W.H."/>
            <person name="King N."/>
            <person name="Lang F.B.F."/>
            <person name="Roger A.J."/>
            <person name="Ruiz-Trillo I."/>
            <person name="Lander E."/>
            <person name="Nusbaum C."/>
        </authorList>
    </citation>
    <scope>NUCLEOTIDE SEQUENCE [LARGE SCALE GENOMIC DNA]</scope>
    <source>
        <strain evidence="12 13">DAOM BR117</strain>
    </source>
</reference>
<dbReference type="InterPro" id="IPR012337">
    <property type="entry name" value="RNaseH-like_sf"/>
</dbReference>
<feature type="compositionally biased region" description="Low complexity" evidence="10">
    <location>
        <begin position="20"/>
        <end position="32"/>
    </location>
</feature>
<sequence>MTLAKMSRPSVSANWKKLCSKINKPSKSSKPNATRPTTKSKVSSRKANTGASKTVSADSTVSLVAGRKRKDTVDGKPVIKAAKRSKVDDTQSQLRTKNGIPKKKLSRAAPVPSPPPQDDDTEDSDFEIGGALHSSVVLRKASTNMCCNAPPVEDGPKRSIEEWYEEFDREGSGLGEEEATFKSIRDRDRKILELVLTAGTGSALSDGEEVEQVQVQRSRVTATKDGRNTQAVTTEYVTTTATVKKPLDLLDGMDVSERAKTKVGKYIAMDCEMVGVGEDGTQSVLARVSLVNFHGHTLLDKYVLPQEEVTDYRTWVSGITPELLKNAISFKQVQKEVADLIKDRIVVGHALKNDFQALLLDHPHRLVRDTSLYKPFRAMAKNRAPALRRLAKDLLGLQIQSGEHSSVEDARVAMLLYRKVKVEWEKTLLRRIEKGLDKT</sequence>
<dbReference type="Gene3D" id="3.30.420.10">
    <property type="entry name" value="Ribonuclease H-like superfamily/Ribonuclease H"/>
    <property type="match status" value="1"/>
</dbReference>
<dbReference type="Pfam" id="PF00929">
    <property type="entry name" value="RNase_T"/>
    <property type="match status" value="1"/>
</dbReference>
<keyword evidence="4" id="KW-0698">rRNA processing</keyword>
<evidence type="ECO:0000256" key="2">
    <source>
        <dbReference type="ARBA" id="ARBA00010489"/>
    </source>
</evidence>
<dbReference type="GeneID" id="27688688"/>
<feature type="compositionally biased region" description="Polar residues" evidence="10">
    <location>
        <begin position="34"/>
        <end position="62"/>
    </location>
</feature>
<dbReference type="STRING" id="645134.A0A0L0HGG7"/>
<evidence type="ECO:0000256" key="10">
    <source>
        <dbReference type="SAM" id="MobiDB-lite"/>
    </source>
</evidence>
<dbReference type="InterPro" id="IPR037431">
    <property type="entry name" value="REX4_DEDDh_dom"/>
</dbReference>
<keyword evidence="8" id="KW-0539">Nucleus</keyword>
<dbReference type="GO" id="GO:0005634">
    <property type="term" value="C:nucleus"/>
    <property type="evidence" value="ECO:0007669"/>
    <property type="project" value="UniProtKB-SubCell"/>
</dbReference>
<evidence type="ECO:0000256" key="8">
    <source>
        <dbReference type="ARBA" id="ARBA00023242"/>
    </source>
</evidence>
<protein>
    <recommendedName>
        <fullName evidence="3">RNA exonuclease 4</fullName>
    </recommendedName>
</protein>
<dbReference type="CDD" id="cd06144">
    <property type="entry name" value="REX4_like"/>
    <property type="match status" value="1"/>
</dbReference>
<dbReference type="VEuPathDB" id="FungiDB:SPPG_05300"/>
<dbReference type="RefSeq" id="XP_016607968.1">
    <property type="nucleotide sequence ID" value="XM_016753523.1"/>
</dbReference>
<evidence type="ECO:0000256" key="6">
    <source>
        <dbReference type="ARBA" id="ARBA00022801"/>
    </source>
</evidence>
<keyword evidence="7" id="KW-0269">Exonuclease</keyword>
<name>A0A0L0HGG7_SPIPD</name>
<dbReference type="InParanoid" id="A0A0L0HGG7"/>
<feature type="domain" description="Exonuclease" evidence="11">
    <location>
        <begin position="265"/>
        <end position="426"/>
    </location>
</feature>
<keyword evidence="6" id="KW-0378">Hydrolase</keyword>
<keyword evidence="5" id="KW-0540">Nuclease</keyword>
<dbReference type="Proteomes" id="UP000053201">
    <property type="component" value="Unassembled WGS sequence"/>
</dbReference>
<dbReference type="AlphaFoldDB" id="A0A0L0HGG7"/>
<dbReference type="SUPFAM" id="SSF53098">
    <property type="entry name" value="Ribonuclease H-like"/>
    <property type="match status" value="1"/>
</dbReference>
<evidence type="ECO:0000256" key="3">
    <source>
        <dbReference type="ARBA" id="ARBA00016937"/>
    </source>
</evidence>
<comment type="subcellular location">
    <subcellularLocation>
        <location evidence="1">Nucleus</location>
    </subcellularLocation>
</comment>
<dbReference type="PANTHER" id="PTHR12801:SF45">
    <property type="entry name" value="RNA EXONUCLEASE 4"/>
    <property type="match status" value="1"/>
</dbReference>
<dbReference type="GO" id="GO:0006364">
    <property type="term" value="P:rRNA processing"/>
    <property type="evidence" value="ECO:0007669"/>
    <property type="project" value="UniProtKB-KW"/>
</dbReference>
<evidence type="ECO:0000256" key="1">
    <source>
        <dbReference type="ARBA" id="ARBA00004123"/>
    </source>
</evidence>
<dbReference type="OrthoDB" id="8191639at2759"/>
<dbReference type="eggNOG" id="KOG2249">
    <property type="taxonomic scope" value="Eukaryota"/>
</dbReference>
<proteinExistence type="inferred from homology"/>
<comment type="function">
    <text evidence="9">Exoribonuclease involved in ribosome biosynthesis. Involved in the processing of ITS1, the internal transcribed spacer localized between the 18S and 5.8S rRNAs.</text>
</comment>
<evidence type="ECO:0000313" key="12">
    <source>
        <dbReference type="EMBL" id="KNC99928.1"/>
    </source>
</evidence>
<dbReference type="FunFam" id="3.30.420.10:FF:000007">
    <property type="entry name" value="Interferon-stimulated exonuclease gene 20"/>
    <property type="match status" value="1"/>
</dbReference>